<dbReference type="Proteomes" id="UP000646548">
    <property type="component" value="Unassembled WGS sequence"/>
</dbReference>
<protein>
    <submittedName>
        <fullName evidence="1">Recoverin</fullName>
    </submittedName>
</protein>
<sequence length="62" mass="7228">MGNTTSSAISKEILEDLKLSTKFTETEISQWYENFQKQCPTGRITPEEFEEIYTRFFPEADA</sequence>
<evidence type="ECO:0000313" key="1">
    <source>
        <dbReference type="EMBL" id="KAF6735200.1"/>
    </source>
</evidence>
<dbReference type="InterPro" id="IPR011992">
    <property type="entry name" value="EF-hand-dom_pair"/>
</dbReference>
<name>A0A834FJB2_ORYME</name>
<reference evidence="1" key="1">
    <citation type="journal article" name="BMC Genomics">
        <title>Long-read sequencing and de novo genome assembly of marine medaka (Oryzias melastigma).</title>
        <authorList>
            <person name="Liang P."/>
            <person name="Saqib H.S.A."/>
            <person name="Ni X."/>
            <person name="Shen Y."/>
        </authorList>
    </citation>
    <scope>NUCLEOTIDE SEQUENCE</scope>
    <source>
        <strain evidence="1">Bigg-433</strain>
    </source>
</reference>
<evidence type="ECO:0000313" key="2">
    <source>
        <dbReference type="Proteomes" id="UP000646548"/>
    </source>
</evidence>
<dbReference type="Gene3D" id="1.10.238.10">
    <property type="entry name" value="EF-hand"/>
    <property type="match status" value="1"/>
</dbReference>
<dbReference type="SUPFAM" id="SSF47473">
    <property type="entry name" value="EF-hand"/>
    <property type="match status" value="1"/>
</dbReference>
<dbReference type="EMBL" id="WKFB01000117">
    <property type="protein sequence ID" value="KAF6735200.1"/>
    <property type="molecule type" value="Genomic_DNA"/>
</dbReference>
<gene>
    <name evidence="1" type="ORF">FQA47_012195</name>
</gene>
<comment type="caution">
    <text evidence="1">The sequence shown here is derived from an EMBL/GenBank/DDBJ whole genome shotgun (WGS) entry which is preliminary data.</text>
</comment>
<dbReference type="PRINTS" id="PR00450">
    <property type="entry name" value="RECOVERIN"/>
</dbReference>
<accession>A0A834FJB2</accession>
<organism evidence="1 2">
    <name type="scientific">Oryzias melastigma</name>
    <name type="common">Marine medaka</name>
    <dbReference type="NCBI Taxonomy" id="30732"/>
    <lineage>
        <taxon>Eukaryota</taxon>
        <taxon>Metazoa</taxon>
        <taxon>Chordata</taxon>
        <taxon>Craniata</taxon>
        <taxon>Vertebrata</taxon>
        <taxon>Euteleostomi</taxon>
        <taxon>Actinopterygii</taxon>
        <taxon>Neopterygii</taxon>
        <taxon>Teleostei</taxon>
        <taxon>Neoteleostei</taxon>
        <taxon>Acanthomorphata</taxon>
        <taxon>Ovalentaria</taxon>
        <taxon>Atherinomorphae</taxon>
        <taxon>Beloniformes</taxon>
        <taxon>Adrianichthyidae</taxon>
        <taxon>Oryziinae</taxon>
        <taxon>Oryzias</taxon>
    </lineage>
</organism>
<proteinExistence type="predicted"/>
<dbReference type="AlphaFoldDB" id="A0A834FJB2"/>